<dbReference type="InterPro" id="IPR036736">
    <property type="entry name" value="ACP-like_sf"/>
</dbReference>
<dbReference type="InterPro" id="IPR018201">
    <property type="entry name" value="Ketoacyl_synth_AS"/>
</dbReference>
<dbReference type="InterPro" id="IPR001227">
    <property type="entry name" value="Ac_transferase_dom_sf"/>
</dbReference>
<dbReference type="InterPro" id="IPR016036">
    <property type="entry name" value="Malonyl_transacylase_ACP-bd"/>
</dbReference>
<dbReference type="InterPro" id="IPR049900">
    <property type="entry name" value="PKS_mFAS_DH"/>
</dbReference>
<dbReference type="InterPro" id="IPR020841">
    <property type="entry name" value="PKS_Beta-ketoAc_synthase_dom"/>
</dbReference>
<gene>
    <name evidence="9" type="ORF">ACTOB_006399</name>
</gene>
<dbReference type="InterPro" id="IPR050091">
    <property type="entry name" value="PKS_NRPS_Biosynth_Enz"/>
</dbReference>
<dbReference type="Gene3D" id="1.10.1200.10">
    <property type="entry name" value="ACP-like"/>
    <property type="match status" value="2"/>
</dbReference>
<feature type="active site" description="Proton acceptor; for dehydratase activity" evidence="5">
    <location>
        <position position="1549"/>
    </location>
</feature>
<dbReference type="InterPro" id="IPR055123">
    <property type="entry name" value="SpnB-like_Rossmann"/>
</dbReference>
<dbReference type="SUPFAM" id="SSF53901">
    <property type="entry name" value="Thiolase-like"/>
    <property type="match status" value="2"/>
</dbReference>
<evidence type="ECO:0000256" key="1">
    <source>
        <dbReference type="ARBA" id="ARBA00022450"/>
    </source>
</evidence>
<feature type="domain" description="Carrier" evidence="6">
    <location>
        <begin position="2225"/>
        <end position="2300"/>
    </location>
</feature>
<dbReference type="PROSITE" id="PS52004">
    <property type="entry name" value="KS3_2"/>
    <property type="match status" value="2"/>
</dbReference>
<dbReference type="InterPro" id="IPR006162">
    <property type="entry name" value="Ppantetheine_attach_site"/>
</dbReference>
<dbReference type="Pfam" id="PF22953">
    <property type="entry name" value="SpnB_Rossmann"/>
    <property type="match status" value="1"/>
</dbReference>
<dbReference type="SMART" id="SM00826">
    <property type="entry name" value="PKS_DH"/>
    <property type="match status" value="1"/>
</dbReference>
<keyword evidence="4" id="KW-0012">Acyltransferase</keyword>
<dbReference type="SUPFAM" id="SSF51735">
    <property type="entry name" value="NAD(P)-binding Rossmann-fold domains"/>
    <property type="match status" value="2"/>
</dbReference>
<feature type="domain" description="Ketosynthase family 3 (KS3)" evidence="7">
    <location>
        <begin position="662"/>
        <end position="1078"/>
    </location>
</feature>
<dbReference type="PROSITE" id="PS00606">
    <property type="entry name" value="KS3_1"/>
    <property type="match status" value="1"/>
</dbReference>
<dbReference type="InterPro" id="IPR014030">
    <property type="entry name" value="Ketoacyl_synth_N"/>
</dbReference>
<keyword evidence="10" id="KW-1185">Reference proteome</keyword>
<dbReference type="SMART" id="SM00827">
    <property type="entry name" value="PKS_AT"/>
    <property type="match status" value="1"/>
</dbReference>
<dbReference type="InterPro" id="IPR049552">
    <property type="entry name" value="PKS_DH_N"/>
</dbReference>
<dbReference type="Gene3D" id="3.40.47.10">
    <property type="match status" value="2"/>
</dbReference>
<dbReference type="PROSITE" id="PS50075">
    <property type="entry name" value="CARRIER"/>
    <property type="match status" value="2"/>
</dbReference>
<dbReference type="InterPro" id="IPR016039">
    <property type="entry name" value="Thiolase-like"/>
</dbReference>
<dbReference type="Pfam" id="PF14765">
    <property type="entry name" value="PS-DH"/>
    <property type="match status" value="1"/>
</dbReference>
<dbReference type="Pfam" id="PF00698">
    <property type="entry name" value="Acyl_transf_1"/>
    <property type="match status" value="1"/>
</dbReference>
<dbReference type="Pfam" id="PF00109">
    <property type="entry name" value="ketoacyl-synt"/>
    <property type="match status" value="2"/>
</dbReference>
<dbReference type="Gene3D" id="3.30.70.3290">
    <property type="match status" value="2"/>
</dbReference>
<dbReference type="CDD" id="cd08956">
    <property type="entry name" value="KR_3_FAS_SDR_x"/>
    <property type="match status" value="1"/>
</dbReference>
<dbReference type="InterPro" id="IPR020807">
    <property type="entry name" value="PKS_DH"/>
</dbReference>
<dbReference type="Pfam" id="PF16197">
    <property type="entry name" value="KAsynt_C_assoc"/>
    <property type="match status" value="2"/>
</dbReference>
<dbReference type="SMART" id="SM00823">
    <property type="entry name" value="PKS_PP"/>
    <property type="match status" value="2"/>
</dbReference>
<feature type="domain" description="Carrier" evidence="6">
    <location>
        <begin position="568"/>
        <end position="643"/>
    </location>
</feature>
<dbReference type="SMART" id="SM01294">
    <property type="entry name" value="PKS_PP_betabranch"/>
    <property type="match status" value="2"/>
</dbReference>
<dbReference type="EMBL" id="CP126980">
    <property type="protein sequence ID" value="WIM94379.1"/>
    <property type="molecule type" value="Genomic_DNA"/>
</dbReference>
<keyword evidence="1" id="KW-0596">Phosphopantetheine</keyword>
<dbReference type="InterPro" id="IPR014043">
    <property type="entry name" value="Acyl_transferase_dom"/>
</dbReference>
<evidence type="ECO:0000313" key="9">
    <source>
        <dbReference type="EMBL" id="WIM94379.1"/>
    </source>
</evidence>
<dbReference type="Gene3D" id="3.40.50.720">
    <property type="entry name" value="NAD(P)-binding Rossmann-like Domain"/>
    <property type="match status" value="1"/>
</dbReference>
<keyword evidence="3" id="KW-0808">Transferase</keyword>
<dbReference type="PROSITE" id="PS00012">
    <property type="entry name" value="PHOSPHOPANTETHEINE"/>
    <property type="match status" value="2"/>
</dbReference>
<feature type="region of interest" description="C-terminal hotdog fold" evidence="5">
    <location>
        <begin position="1647"/>
        <end position="1774"/>
    </location>
</feature>
<dbReference type="InterPro" id="IPR009081">
    <property type="entry name" value="PP-bd_ACP"/>
</dbReference>
<feature type="domain" description="PKS/mFAS DH" evidence="8">
    <location>
        <begin position="1518"/>
        <end position="1774"/>
    </location>
</feature>
<dbReference type="InterPro" id="IPR057326">
    <property type="entry name" value="KR_dom"/>
</dbReference>
<evidence type="ECO:0000259" key="7">
    <source>
        <dbReference type="PROSITE" id="PS52004"/>
    </source>
</evidence>
<feature type="domain" description="Ketosynthase family 3 (KS3)" evidence="7">
    <location>
        <begin position="2"/>
        <end position="420"/>
    </location>
</feature>
<dbReference type="SUPFAM" id="SSF47336">
    <property type="entry name" value="ACP-like"/>
    <property type="match status" value="2"/>
</dbReference>
<feature type="region of interest" description="N-terminal hotdog fold" evidence="5">
    <location>
        <begin position="1518"/>
        <end position="1633"/>
    </location>
</feature>
<dbReference type="Pfam" id="PF21089">
    <property type="entry name" value="PKS_DH_N"/>
    <property type="match status" value="1"/>
</dbReference>
<dbReference type="InterPro" id="IPR014031">
    <property type="entry name" value="Ketoacyl_synth_C"/>
</dbReference>
<dbReference type="Proteomes" id="UP001240150">
    <property type="component" value="Chromosome"/>
</dbReference>
<evidence type="ECO:0000256" key="3">
    <source>
        <dbReference type="ARBA" id="ARBA00022679"/>
    </source>
</evidence>
<sequence>MTDAIAVIGMSCRVPGAEDVPAFWRLLRDGVDAITDPPPGRWPDDVPEELLPAGMRRGGYLDRIADFDAAFFGVSAREAAAMDPRQRLALELSWEALEGAGVVPADVHGSTTAVYLGATGDDYATLVHQHGAGAVSAHSLAGLSRGLIANRVSYRFGLRGPSLTVDTAQSSSLVAVHLACESLRSGAAGLALAGGVHLNLVPDGTLAFARARALSPDGRCHTFDARANGFVRGEGGGVVVLKRLADAVADGDRIACVLLAGAVNNDGGGPGLTVPDAAAQETLLREAYDRAGADPARVHYVELHGTGTRVGDPVEAAALGAVFGAGRAGDEPLLVGSVKTNIGHLDGASGVIGLIKVALALRHGTVPASLNHTAPNPAIPLDRWRLRVSTTAQPWPADAGLAGVSSFGIGGTNCHVVVAAGPRITPAPAPAPAVTPVPLSGHSAAALRAQAARLRDWVAADPELSLADIGFSAATTRSALEHRAVVVAADRAELLAGLAALAAGRPAPPVPAFAEQVDAYLRGAPVEWAAVLPRGRVVDLPTYPFQRQRHWLTEVASEAAPVDALGERDLWDLVHAETAELLGHADPGAIESDRPFEELGFDSVTSIDLCNRLSLATGLPLPDTLLFDQPTPEMLVRHLISLRTTDPAPAVTPAPAPRADAGDAIAIVGMACRFPGGVSSPEDLWRLVTDEVDAISGFPSDRGWSVTAGTPEQPARGGFLDAAGDFDAGFFRISPREALAMDPQQRLLLEVSWEALERARLDPAGLRGSRTAVYVGVMGQDYVPRLHETPESFAGHALTGGAPSVASGRVAYALGLEGPAVSVDTACSSSLVAMHLAAQALRSGECSLALAGGATVMSTPGMFVEFARQRGLSPDGRCKAFSDAADGTGWAEGVGVVVLERLSDARRNGHEVLAVLRGSAVNQDGASNGLTAPNGPSQQRVIRDALAVAGLSGADVDVVEAHGTGTALGDPIEAQALLATYGQGRAEPLWLGSLKSNIGHAQAAAGVGGVIKMVMALRHGVLPRSLHVDRPSSHVDWSAGAVRLLTERRSWPVVGRVRRAGVSSFGISGTNAHVIVEQAPEVAAEPVPAGPESPVPVVVSARSVPALRVQAARLRDRVASDADLSVADVAFSSVATRSALEQRAVVVAADRDELLAGLNAVATGEVPASSPRAGRTAFVFTGGGAQRLGMGRRLAATQPVFAAALDEVCAELDKHLERPLREILHAEPGTPEAALLDRIGWMQTAIFAFQVALFRLLGSWRVRPDFVAGHSTGELAAAHVAGVLSLPDACALVAARGRLQQELPAGGAMVALGVPEAEVLPLLTERVAIAAVNGPSSVVVAGDEDAVLAIAGRIEATGRPVKRLRISHASHSPLMEPMLPRLRAVAETLTFHEPVIPMAAREPQTAERWVRHVRGTVRFADDVAWLAERGVTTFVEIGPDAALVPMLEECLAGRDALVVATQRRDRDEAREVVTAVGRLHAHGVPADLPALAAGGRVVDLPTYAFQPERYWLDGVAGQDLLPQVAELADGGLVRTGRLSPGTRPWLADHRVHGAIVVPGTALLEMALGVGDTVDELTMLAPLTIPERGEVEVQLSAAAPDRAGGRDLRIHARGEDGEWRLHATGRVTGGRAGETTAAVLTEWPPAGATALDHAGWYADLAARGLEYGPLFRNVHAVWQRGEELFAEVALTGEPGPFAIHPALLDAVLHPLVAVRGSGTVLPFSWTGVRLGRVGATRLRARITADGALIVADGAGFAVLTVDGLSLRPFDARRFHPKLFQVEWREVGAAQPGPATVLTVPPGAPGATAEKVLREVQDWLRVHGGDGTALAVVTRRAVAVTPDEDVDSAASTVWGLLRPVQTEFPGQIFLIDTDGIGTDGIGTDGVDTDGIGTDGIGTDGVGTDGVAPDGVPLRDEPQLAVRAGRLFIPRVARGSVPPPDPDRRFGDGGTVLITGGTGGLGALVARRLVQRHGVRRLLLLSRSGTAPAELTDELADLGASVSVAACDVTDRAALAAVLAAVPDAAPLRAVVHAAGVMDDAAALSLTPERLHAALAPKVDGAWHLHELTRDAGLTAFVLFSSVTATVGFAGQAGYAAANAFLDGLAQHRRANGLPAVALGWGLWERSTGMTERLRDADKERVRRTGVRLLPTGDGLDLLDLGLYADRAHLLPAWLDTTGPDVRPPAILHGLARPVAADRPRDRATAADPSTPALRDRLLAVPEHDRERTVRQLVQTEITAVLRRPGTATVPAERGFVDLGFDSLTALELRQRLTARTGVTLPPTVIFDYPSPAALAGHLLHRLLPEPEPAPEPQPGPAEPPVLAALDLLAEGVAAVDDETLRSTATARLWDLLATLTTGAAPAAPVADRQVEDASEEELFAMIEDELGRPRP</sequence>
<dbReference type="PROSITE" id="PS52019">
    <property type="entry name" value="PKS_MFAS_DH"/>
    <property type="match status" value="1"/>
</dbReference>
<evidence type="ECO:0000256" key="4">
    <source>
        <dbReference type="ARBA" id="ARBA00023315"/>
    </source>
</evidence>
<dbReference type="InterPro" id="IPR042104">
    <property type="entry name" value="PKS_dehydratase_sf"/>
</dbReference>
<dbReference type="CDD" id="cd00833">
    <property type="entry name" value="PKS"/>
    <property type="match status" value="2"/>
</dbReference>
<evidence type="ECO:0000259" key="6">
    <source>
        <dbReference type="PROSITE" id="PS50075"/>
    </source>
</evidence>
<dbReference type="SUPFAM" id="SSF52151">
    <property type="entry name" value="FabD/lysophospholipase-like"/>
    <property type="match status" value="1"/>
</dbReference>
<evidence type="ECO:0000313" key="10">
    <source>
        <dbReference type="Proteomes" id="UP001240150"/>
    </source>
</evidence>
<dbReference type="SUPFAM" id="SSF55048">
    <property type="entry name" value="Probable ACP-binding domain of malonyl-CoA ACP transacylase"/>
    <property type="match status" value="1"/>
</dbReference>
<feature type="active site" description="Proton donor; for dehydratase activity" evidence="5">
    <location>
        <position position="1704"/>
    </location>
</feature>
<dbReference type="SMART" id="SM00822">
    <property type="entry name" value="PKS_KR"/>
    <property type="match status" value="1"/>
</dbReference>
<dbReference type="SMART" id="SM00825">
    <property type="entry name" value="PKS_KS"/>
    <property type="match status" value="2"/>
</dbReference>
<protein>
    <submittedName>
        <fullName evidence="9">SDR family NAD(P)-dependent oxidoreductase</fullName>
    </submittedName>
</protein>
<reference evidence="9 10" key="1">
    <citation type="submission" date="2023-06" db="EMBL/GenBank/DDBJ databases">
        <authorList>
            <person name="Yushchuk O."/>
            <person name="Binda E."/>
            <person name="Ruckert-Reed C."/>
            <person name="Fedorenko V."/>
            <person name="Kalinowski J."/>
            <person name="Marinelli F."/>
        </authorList>
    </citation>
    <scope>NUCLEOTIDE SEQUENCE [LARGE SCALE GENOMIC DNA]</scope>
    <source>
        <strain evidence="9 10">NRRL 3884</strain>
    </source>
</reference>
<dbReference type="Gene3D" id="3.10.129.110">
    <property type="entry name" value="Polyketide synthase dehydratase"/>
    <property type="match status" value="1"/>
</dbReference>
<dbReference type="Pfam" id="PF08659">
    <property type="entry name" value="KR"/>
    <property type="match status" value="1"/>
</dbReference>
<dbReference type="InterPro" id="IPR016035">
    <property type="entry name" value="Acyl_Trfase/lysoPLipase"/>
</dbReference>
<evidence type="ECO:0000256" key="5">
    <source>
        <dbReference type="PROSITE-ProRule" id="PRU01363"/>
    </source>
</evidence>
<dbReference type="PANTHER" id="PTHR43775">
    <property type="entry name" value="FATTY ACID SYNTHASE"/>
    <property type="match status" value="1"/>
</dbReference>
<dbReference type="Gene3D" id="3.40.366.10">
    <property type="entry name" value="Malonyl-Coenzyme A Acyl Carrier Protein, domain 2"/>
    <property type="match status" value="1"/>
</dbReference>
<evidence type="ECO:0000259" key="8">
    <source>
        <dbReference type="PROSITE" id="PS52019"/>
    </source>
</evidence>
<proteinExistence type="predicted"/>
<dbReference type="InterPro" id="IPR020806">
    <property type="entry name" value="PKS_PP-bd"/>
</dbReference>
<accession>A0ABY8WD98</accession>
<dbReference type="InterPro" id="IPR032821">
    <property type="entry name" value="PKS_assoc"/>
</dbReference>
<dbReference type="Pfam" id="PF02801">
    <property type="entry name" value="Ketoacyl-synt_C"/>
    <property type="match status" value="2"/>
</dbReference>
<evidence type="ECO:0000256" key="2">
    <source>
        <dbReference type="ARBA" id="ARBA00022553"/>
    </source>
</evidence>
<dbReference type="InterPro" id="IPR036291">
    <property type="entry name" value="NAD(P)-bd_dom_sf"/>
</dbReference>
<dbReference type="InterPro" id="IPR049551">
    <property type="entry name" value="PKS_DH_C"/>
</dbReference>
<keyword evidence="2" id="KW-0597">Phosphoprotein</keyword>
<dbReference type="InterPro" id="IPR013968">
    <property type="entry name" value="PKS_KR"/>
</dbReference>
<dbReference type="Pfam" id="PF00550">
    <property type="entry name" value="PP-binding"/>
    <property type="match status" value="2"/>
</dbReference>
<name>A0ABY8WD98_9ACTN</name>
<organism evidence="9 10">
    <name type="scientific">Actinoplanes oblitus</name>
    <dbReference type="NCBI Taxonomy" id="3040509"/>
    <lineage>
        <taxon>Bacteria</taxon>
        <taxon>Bacillati</taxon>
        <taxon>Actinomycetota</taxon>
        <taxon>Actinomycetes</taxon>
        <taxon>Micromonosporales</taxon>
        <taxon>Micromonosporaceae</taxon>
        <taxon>Actinoplanes</taxon>
    </lineage>
</organism>
<dbReference type="PANTHER" id="PTHR43775:SF51">
    <property type="entry name" value="INACTIVE PHENOLPHTHIOCEROL SYNTHESIS POLYKETIDE SYNTHASE TYPE I PKS1-RELATED"/>
    <property type="match status" value="1"/>
</dbReference>